<name>A0A2P2IW18_RHIMU</name>
<proteinExistence type="predicted"/>
<reference evidence="1" key="1">
    <citation type="submission" date="2018-02" db="EMBL/GenBank/DDBJ databases">
        <title>Rhizophora mucronata_Transcriptome.</title>
        <authorList>
            <person name="Meera S.P."/>
            <person name="Sreeshan A."/>
            <person name="Augustine A."/>
        </authorList>
    </citation>
    <scope>NUCLEOTIDE SEQUENCE</scope>
    <source>
        <tissue evidence="1">Leaf</tissue>
    </source>
</reference>
<sequence>MGMTSASASFTWTCCRSAGGAQALVPNRCLLVMPCNEISDLDTVLILMSACGDDEAILHLQ</sequence>
<accession>A0A2P2IW18</accession>
<dbReference type="EMBL" id="GGEC01004914">
    <property type="protein sequence ID" value="MBW85397.1"/>
    <property type="molecule type" value="Transcribed_RNA"/>
</dbReference>
<protein>
    <submittedName>
        <fullName evidence="1">Uncharacterized protein</fullName>
    </submittedName>
</protein>
<evidence type="ECO:0000313" key="1">
    <source>
        <dbReference type="EMBL" id="MBW85397.1"/>
    </source>
</evidence>
<organism evidence="1">
    <name type="scientific">Rhizophora mucronata</name>
    <name type="common">Asiatic mangrove</name>
    <dbReference type="NCBI Taxonomy" id="61149"/>
    <lineage>
        <taxon>Eukaryota</taxon>
        <taxon>Viridiplantae</taxon>
        <taxon>Streptophyta</taxon>
        <taxon>Embryophyta</taxon>
        <taxon>Tracheophyta</taxon>
        <taxon>Spermatophyta</taxon>
        <taxon>Magnoliopsida</taxon>
        <taxon>eudicotyledons</taxon>
        <taxon>Gunneridae</taxon>
        <taxon>Pentapetalae</taxon>
        <taxon>rosids</taxon>
        <taxon>fabids</taxon>
        <taxon>Malpighiales</taxon>
        <taxon>Rhizophoraceae</taxon>
        <taxon>Rhizophora</taxon>
    </lineage>
</organism>
<dbReference type="AlphaFoldDB" id="A0A2P2IW18"/>